<reference evidence="7 8" key="1">
    <citation type="submission" date="2018-06" db="EMBL/GenBank/DDBJ databases">
        <authorList>
            <consortium name="Pathogen Informatics"/>
            <person name="Doyle S."/>
        </authorList>
    </citation>
    <scope>NUCLEOTIDE SEQUENCE [LARGE SCALE GENOMIC DNA]</scope>
    <source>
        <strain evidence="7 8">NCTC10717</strain>
    </source>
</reference>
<accession>A0A380N1E9</accession>
<dbReference type="InterPro" id="IPR004625">
    <property type="entry name" value="PyrdxlKinase"/>
</dbReference>
<evidence type="ECO:0000313" key="8">
    <source>
        <dbReference type="Proteomes" id="UP000254575"/>
    </source>
</evidence>
<organism evidence="7 8">
    <name type="scientific">Suttonella indologenes</name>
    <dbReference type="NCBI Taxonomy" id="13276"/>
    <lineage>
        <taxon>Bacteria</taxon>
        <taxon>Pseudomonadati</taxon>
        <taxon>Pseudomonadota</taxon>
        <taxon>Gammaproteobacteria</taxon>
        <taxon>Cardiobacteriales</taxon>
        <taxon>Cardiobacteriaceae</taxon>
        <taxon>Suttonella</taxon>
    </lineage>
</organism>
<dbReference type="InterPro" id="IPR029056">
    <property type="entry name" value="Ribokinase-like"/>
</dbReference>
<evidence type="ECO:0000256" key="3">
    <source>
        <dbReference type="ARBA" id="ARBA00022741"/>
    </source>
</evidence>
<proteinExistence type="predicted"/>
<feature type="domain" description="Pyridoxamine kinase/Phosphomethylpyrimidine kinase" evidence="6">
    <location>
        <begin position="84"/>
        <end position="261"/>
    </location>
</feature>
<dbReference type="GO" id="GO:0008478">
    <property type="term" value="F:pyridoxal kinase activity"/>
    <property type="evidence" value="ECO:0007669"/>
    <property type="project" value="UniProtKB-EC"/>
</dbReference>
<keyword evidence="3" id="KW-0547">Nucleotide-binding</keyword>
<dbReference type="AlphaFoldDB" id="A0A380N1E9"/>
<dbReference type="Gene3D" id="3.40.1190.20">
    <property type="match status" value="1"/>
</dbReference>
<keyword evidence="2 7" id="KW-0808">Transferase</keyword>
<gene>
    <name evidence="7" type="primary">pdxK</name>
    <name evidence="7" type="ORF">NCTC10717_02056</name>
</gene>
<keyword evidence="4 7" id="KW-0418">Kinase</keyword>
<dbReference type="Proteomes" id="UP000254575">
    <property type="component" value="Unassembled WGS sequence"/>
</dbReference>
<dbReference type="EMBL" id="UHIA01000004">
    <property type="protein sequence ID" value="SUO98314.1"/>
    <property type="molecule type" value="Genomic_DNA"/>
</dbReference>
<evidence type="ECO:0000259" key="6">
    <source>
        <dbReference type="Pfam" id="PF08543"/>
    </source>
</evidence>
<dbReference type="NCBIfam" id="TIGR00687">
    <property type="entry name" value="pyridox_kin"/>
    <property type="match status" value="1"/>
</dbReference>
<protein>
    <recommendedName>
        <fullName evidence="1">pyridoxal kinase</fullName>
        <ecNumber evidence="1">2.7.1.35</ecNumber>
    </recommendedName>
</protein>
<dbReference type="InterPro" id="IPR013749">
    <property type="entry name" value="PM/HMP-P_kinase-1"/>
</dbReference>
<evidence type="ECO:0000313" key="7">
    <source>
        <dbReference type="EMBL" id="SUO98314.1"/>
    </source>
</evidence>
<dbReference type="CDD" id="cd01173">
    <property type="entry name" value="pyridoxal_pyridoxamine_kinase"/>
    <property type="match status" value="1"/>
</dbReference>
<dbReference type="NCBIfam" id="NF006034">
    <property type="entry name" value="PRK08176.1"/>
    <property type="match status" value="1"/>
</dbReference>
<dbReference type="GO" id="GO:0009443">
    <property type="term" value="P:pyridoxal 5'-phosphate salvage"/>
    <property type="evidence" value="ECO:0007669"/>
    <property type="project" value="InterPro"/>
</dbReference>
<evidence type="ECO:0000256" key="1">
    <source>
        <dbReference type="ARBA" id="ARBA00012104"/>
    </source>
</evidence>
<name>A0A380N1E9_9GAMM</name>
<dbReference type="PANTHER" id="PTHR10534:SF15">
    <property type="entry name" value="PYRIDOXINE_PYRIDOXAL_PYRIDOXAMINE KINASE"/>
    <property type="match status" value="1"/>
</dbReference>
<dbReference type="GO" id="GO:0005829">
    <property type="term" value="C:cytosol"/>
    <property type="evidence" value="ECO:0007669"/>
    <property type="project" value="TreeGrafter"/>
</dbReference>
<dbReference type="RefSeq" id="WP_115219158.1">
    <property type="nucleotide sequence ID" value="NZ_UHIA01000004.1"/>
</dbReference>
<keyword evidence="8" id="KW-1185">Reference proteome</keyword>
<dbReference type="OrthoDB" id="9800808at2"/>
<dbReference type="PANTHER" id="PTHR10534">
    <property type="entry name" value="PYRIDOXAL KINASE"/>
    <property type="match status" value="1"/>
</dbReference>
<dbReference type="GO" id="GO:0008902">
    <property type="term" value="F:hydroxymethylpyrimidine kinase activity"/>
    <property type="evidence" value="ECO:0007669"/>
    <property type="project" value="TreeGrafter"/>
</dbReference>
<evidence type="ECO:0000256" key="5">
    <source>
        <dbReference type="ARBA" id="ARBA00022840"/>
    </source>
</evidence>
<sequence>MSKSDSNPLNIDVISIQSQVVYGMVGNNAVVPVLQAHGLNVCIVPTVYLSNSPLYNSLHGGVIPEDWFTGYLQAIEDRGVLNKCRSILLGYLGSSAQADILSTWLAKVQQQHPHITIQIDPVLGDIDCGFYVDQSLNQAYREKLRYLAHGMTPNHFELECLCGEKLQSLEQTIAGARSLLSEQTQWIITTSAAPETWQEGQMQILIVQKDGYEVQSHAYYKTSAQGTGDTFASTLAAQMLKGKSLSEATRLASEQVVRTILRTNAEDSNELQLIATLQQ</sequence>
<dbReference type="EC" id="2.7.1.35" evidence="1"/>
<evidence type="ECO:0000256" key="2">
    <source>
        <dbReference type="ARBA" id="ARBA00022679"/>
    </source>
</evidence>
<dbReference type="SUPFAM" id="SSF53613">
    <property type="entry name" value="Ribokinase-like"/>
    <property type="match status" value="1"/>
</dbReference>
<dbReference type="Pfam" id="PF08543">
    <property type="entry name" value="Phos_pyr_kin"/>
    <property type="match status" value="1"/>
</dbReference>
<keyword evidence="5" id="KW-0067">ATP-binding</keyword>
<evidence type="ECO:0000256" key="4">
    <source>
        <dbReference type="ARBA" id="ARBA00022777"/>
    </source>
</evidence>
<dbReference type="GO" id="GO:0005524">
    <property type="term" value="F:ATP binding"/>
    <property type="evidence" value="ECO:0007669"/>
    <property type="project" value="UniProtKB-KW"/>
</dbReference>